<dbReference type="SUPFAM" id="SSF82866">
    <property type="entry name" value="Multidrug efflux transporter AcrB transmembrane domain"/>
    <property type="match status" value="2"/>
</dbReference>
<proteinExistence type="predicted"/>
<dbReference type="InterPro" id="IPR001036">
    <property type="entry name" value="Acrflvin-R"/>
</dbReference>
<dbReference type="Gene3D" id="1.20.1640.10">
    <property type="entry name" value="Multidrug efflux transporter AcrB transmembrane domain"/>
    <property type="match status" value="2"/>
</dbReference>
<accession>A0A149W1Y0</accession>
<dbReference type="Proteomes" id="UP000075653">
    <property type="component" value="Unassembled WGS sequence"/>
</dbReference>
<evidence type="ECO:0000313" key="3">
    <source>
        <dbReference type="EMBL" id="KXW59144.1"/>
    </source>
</evidence>
<dbReference type="InterPro" id="IPR027463">
    <property type="entry name" value="AcrB_DN_DC_subdom"/>
</dbReference>
<dbReference type="EMBL" id="LRRD01000005">
    <property type="protein sequence ID" value="KXW59144.1"/>
    <property type="molecule type" value="Genomic_DNA"/>
</dbReference>
<keyword evidence="4" id="KW-1185">Reference proteome</keyword>
<feature type="transmembrane region" description="Helical" evidence="2">
    <location>
        <begin position="1002"/>
        <end position="1025"/>
    </location>
</feature>
<dbReference type="PANTHER" id="PTHR32063:SF8">
    <property type="entry name" value="CATION EFFLUX PROTEIN"/>
    <property type="match status" value="1"/>
</dbReference>
<dbReference type="PATRIC" id="fig|1789004.3.peg.368"/>
<protein>
    <submittedName>
        <fullName evidence="3">Multidrug resistance protein MdtC</fullName>
    </submittedName>
</protein>
<feature type="transmembrane region" description="Helical" evidence="2">
    <location>
        <begin position="559"/>
        <end position="577"/>
    </location>
</feature>
<feature type="transmembrane region" description="Helical" evidence="2">
    <location>
        <begin position="931"/>
        <end position="949"/>
    </location>
</feature>
<evidence type="ECO:0000256" key="2">
    <source>
        <dbReference type="SAM" id="Phobius"/>
    </source>
</evidence>
<evidence type="ECO:0000256" key="1">
    <source>
        <dbReference type="SAM" id="MobiDB-lite"/>
    </source>
</evidence>
<dbReference type="SUPFAM" id="SSF82693">
    <property type="entry name" value="Multidrug efflux transporter AcrB pore domain, PN1, PN2, PC1 and PC2 subdomains"/>
    <property type="match status" value="2"/>
</dbReference>
<keyword evidence="2" id="KW-0472">Membrane</keyword>
<dbReference type="Gene3D" id="3.30.70.1440">
    <property type="entry name" value="Multidrug efflux transporter AcrB pore domain"/>
    <property type="match status" value="1"/>
</dbReference>
<gene>
    <name evidence="3" type="primary">mdtC_2</name>
    <name evidence="3" type="ORF">FEMY_03700</name>
</gene>
<feature type="transmembrane region" description="Helical" evidence="2">
    <location>
        <begin position="12"/>
        <end position="32"/>
    </location>
</feature>
<reference evidence="3 4" key="1">
    <citation type="submission" date="2016-01" db="EMBL/GenBank/DDBJ databases">
        <title>Genome sequence of the acidophilic iron oxidising Ferrovum strain Z-31.</title>
        <authorList>
            <person name="Poehlein A."/>
            <person name="Ullrich S.R."/>
            <person name="Schloemann M."/>
            <person name="Muehling M."/>
            <person name="Daniel R."/>
        </authorList>
    </citation>
    <scope>NUCLEOTIDE SEQUENCE [LARGE SCALE GENOMIC DNA]</scope>
    <source>
        <strain evidence="3 4">Z-31</strain>
    </source>
</reference>
<dbReference type="Gene3D" id="3.30.70.1320">
    <property type="entry name" value="Multidrug efflux transporter AcrB pore domain like"/>
    <property type="match status" value="1"/>
</dbReference>
<keyword evidence="2" id="KW-0812">Transmembrane</keyword>
<dbReference type="Gene3D" id="3.30.2090.10">
    <property type="entry name" value="Multidrug efflux transporter AcrB TolC docking domain, DN and DC subdomains"/>
    <property type="match status" value="2"/>
</dbReference>
<dbReference type="GO" id="GO:0005886">
    <property type="term" value="C:plasma membrane"/>
    <property type="evidence" value="ECO:0007669"/>
    <property type="project" value="TreeGrafter"/>
</dbReference>
<feature type="transmembrane region" description="Helical" evidence="2">
    <location>
        <begin position="442"/>
        <end position="463"/>
    </location>
</feature>
<dbReference type="SUPFAM" id="SSF82714">
    <property type="entry name" value="Multidrug efflux transporter AcrB TolC docking domain, DN and DC subdomains"/>
    <property type="match status" value="2"/>
</dbReference>
<feature type="transmembrane region" description="Helical" evidence="2">
    <location>
        <begin position="371"/>
        <end position="391"/>
    </location>
</feature>
<dbReference type="PRINTS" id="PR00702">
    <property type="entry name" value="ACRIFLAVINRP"/>
</dbReference>
<evidence type="ECO:0000313" key="4">
    <source>
        <dbReference type="Proteomes" id="UP000075653"/>
    </source>
</evidence>
<name>A0A149W1Y0_9PROT</name>
<organism evidence="3 4">
    <name type="scientific">Ferrovum myxofaciens</name>
    <dbReference type="NCBI Taxonomy" id="416213"/>
    <lineage>
        <taxon>Bacteria</taxon>
        <taxon>Pseudomonadati</taxon>
        <taxon>Pseudomonadota</taxon>
        <taxon>Betaproteobacteria</taxon>
        <taxon>Ferrovales</taxon>
        <taxon>Ferrovaceae</taxon>
        <taxon>Ferrovum</taxon>
    </lineage>
</organism>
<comment type="caution">
    <text evidence="3">The sequence shown here is derived from an EMBL/GenBank/DDBJ whole genome shotgun (WGS) entry which is preliminary data.</text>
</comment>
<dbReference type="AlphaFoldDB" id="A0A149W1Y0"/>
<feature type="transmembrane region" description="Helical" evidence="2">
    <location>
        <begin position="955"/>
        <end position="981"/>
    </location>
</feature>
<feature type="region of interest" description="Disordered" evidence="1">
    <location>
        <begin position="1069"/>
        <end position="1091"/>
    </location>
</feature>
<feature type="transmembrane region" description="Helical" evidence="2">
    <location>
        <begin position="902"/>
        <end position="924"/>
    </location>
</feature>
<dbReference type="Gene3D" id="3.30.70.1430">
    <property type="entry name" value="Multidrug efflux transporter AcrB pore domain"/>
    <property type="match status" value="2"/>
</dbReference>
<keyword evidence="2" id="KW-1133">Transmembrane helix</keyword>
<dbReference type="Pfam" id="PF00873">
    <property type="entry name" value="ACR_tran"/>
    <property type="match status" value="1"/>
</dbReference>
<dbReference type="GO" id="GO:0042910">
    <property type="term" value="F:xenobiotic transmembrane transporter activity"/>
    <property type="evidence" value="ECO:0007669"/>
    <property type="project" value="TreeGrafter"/>
</dbReference>
<sequence>MMSGIVKLALNRPYTFIVMAILIMLGGVFSVIRTPTDIFPNIGIPVVSAVWTYNGMIPSDMSGRVIYPFERYLTSTVTNIEHIESQSLPGYGVVKIFFQPNVDVNTAMAQITAVSQTVLRQLPFGITPPLILNYNAATVPIIQLALSGKKFGESTLFDIGQNFMRPQLATVEGAGVPSPYGGKVREIMVDLNPIAMQSKGVSAADIGKALAEQNLIIPAGTEKIGRFEYNVYLNDSPVDFKELNEMPVKVEQSKSNIHEAQNPAILLRDVAYIRDGYPPQINIVKVNGQKSVLLTILKNGDTSTLTIVDDVKKMVPKLLAGLPDGLKVQQLADQSVFVKEAISGVVREGVTAALLTSLMILLFLGSWRSTLIVSLSIPLCILSSIAVLSMLGETLNVMTLGGLSLAVGILVDDATVMIENINHHLEMGKKVRVAITEAAGQIVQPAFVSTFSICIVFIPMFFLTGVSKYLFVPMAEAVVFAMIASFILSQTFVPTMANFLLKAHDHHHAHHEPEGKKGPVVAVLLALNRFQHGFEKRFTALRWGYTSFLERAVSSRKRFIPIYMSVVLISFVLLPFLGRDFFPAVDGGQIKMHIRAQVGTRVESTASLTDKIDAYIRSVIPSKELEGIVDNIGLPVFPINLSYINTGTIGPQDADIMISLKEDHHPTENYVRKLRRELPKRFPGVEFAFLPADMVGQILNFGSPAPIDIQVGGPNWDDNYKYIQMMRTKLELIDGIADVRVQQSTNYPQFNVNVHRILAKTLGFSEQDVTNSLVSTLSGSFQVAPTFWLNPQNRVSYPIVVQTPQYRVDTLSDLENTLVSSASTHKVQVLGALASITRDRGDAVVTHYTIMPSFDLLATTQDRDLGGVSSDVHKLIETTKGSIPKGATVRLLGQVPIMESSFTGLLLGLVFSIVLIYLLIVVNFQSWLDPFVIITGLPAALAGIVWMLFITHTRISVPALTGAIMCMGTATANSILVISFARERLAINKNSTLAAIEAGYSRFRPVCMTALAMIIGMAPMALGLGEGGEQNAPLGRAVIGGLMFATVTTLLFVPVVFSLVHAKDKFDMEESDEGNGLEGRSEEMNGASHAG</sequence>
<dbReference type="PANTHER" id="PTHR32063">
    <property type="match status" value="1"/>
</dbReference>
<feature type="transmembrane region" description="Helical" evidence="2">
    <location>
        <begin position="1037"/>
        <end position="1060"/>
    </location>
</feature>
<dbReference type="STRING" id="1789004.FEMY_03700"/>